<dbReference type="Gene3D" id="3.40.50.720">
    <property type="entry name" value="NAD(P)-binding Rossmann-like Domain"/>
    <property type="match status" value="1"/>
</dbReference>
<dbReference type="InterPro" id="IPR013328">
    <property type="entry name" value="6PGD_dom2"/>
</dbReference>
<dbReference type="InterPro" id="IPR006180">
    <property type="entry name" value="3-OHacyl-CoA_DH_CS"/>
</dbReference>
<dbReference type="InterPro" id="IPR029752">
    <property type="entry name" value="D-isomer_DH_CS1"/>
</dbReference>
<dbReference type="EMBL" id="CADCTE010000020">
    <property type="protein sequence ID" value="CAA9216420.1"/>
    <property type="molecule type" value="Genomic_DNA"/>
</dbReference>
<dbReference type="Gene3D" id="1.10.1040.10">
    <property type="entry name" value="N-(1-d-carboxylethyl)-l-norvaline Dehydrogenase, domain 2"/>
    <property type="match status" value="1"/>
</dbReference>
<evidence type="ECO:0000259" key="6">
    <source>
        <dbReference type="Pfam" id="PF00725"/>
    </source>
</evidence>
<keyword evidence="5" id="KW-1133">Transmembrane helix</keyword>
<dbReference type="GO" id="GO:0006631">
    <property type="term" value="P:fatty acid metabolic process"/>
    <property type="evidence" value="ECO:0007669"/>
    <property type="project" value="InterPro"/>
</dbReference>
<dbReference type="Pfam" id="PF02737">
    <property type="entry name" value="3HCDH_N"/>
    <property type="match status" value="1"/>
</dbReference>
<comment type="pathway">
    <text evidence="1">Lipid metabolism; butanoate metabolism.</text>
</comment>
<dbReference type="GO" id="GO:0003857">
    <property type="term" value="F:(3S)-3-hydroxyacyl-CoA dehydrogenase (NAD+) activity"/>
    <property type="evidence" value="ECO:0007669"/>
    <property type="project" value="UniProtKB-EC"/>
</dbReference>
<feature type="region of interest" description="Disordered" evidence="4">
    <location>
        <begin position="311"/>
        <end position="337"/>
    </location>
</feature>
<keyword evidence="3 8" id="KW-0560">Oxidoreductase</keyword>
<dbReference type="InterPro" id="IPR006176">
    <property type="entry name" value="3-OHacyl-CoA_DH_NAD-bd"/>
</dbReference>
<name>A0A6J4H858_9MICC</name>
<evidence type="ECO:0000313" key="8">
    <source>
        <dbReference type="EMBL" id="CAA9216420.1"/>
    </source>
</evidence>
<evidence type="ECO:0000256" key="3">
    <source>
        <dbReference type="ARBA" id="ARBA00023002"/>
    </source>
</evidence>
<dbReference type="EC" id="1.1.1.35" evidence="8"/>
<keyword evidence="5" id="KW-0812">Transmembrane</keyword>
<evidence type="ECO:0000256" key="2">
    <source>
        <dbReference type="ARBA" id="ARBA00009463"/>
    </source>
</evidence>
<accession>A0A6J4H858</accession>
<dbReference type="GO" id="GO:0070403">
    <property type="term" value="F:NAD+ binding"/>
    <property type="evidence" value="ECO:0007669"/>
    <property type="project" value="InterPro"/>
</dbReference>
<feature type="domain" description="3-hydroxyacyl-CoA dehydrogenase C-terminal" evidence="6">
    <location>
        <begin position="192"/>
        <end position="284"/>
    </location>
</feature>
<evidence type="ECO:0000256" key="5">
    <source>
        <dbReference type="SAM" id="Phobius"/>
    </source>
</evidence>
<evidence type="ECO:0000259" key="7">
    <source>
        <dbReference type="Pfam" id="PF02737"/>
    </source>
</evidence>
<dbReference type="PROSITE" id="PS00067">
    <property type="entry name" value="3HCDH"/>
    <property type="match status" value="1"/>
</dbReference>
<evidence type="ECO:0000256" key="4">
    <source>
        <dbReference type="SAM" id="MobiDB-lite"/>
    </source>
</evidence>
<feature type="domain" description="3-hydroxyacyl-CoA dehydrogenase NAD binding" evidence="7">
    <location>
        <begin position="11"/>
        <end position="186"/>
    </location>
</feature>
<sequence length="337" mass="35971">MTSREGLPRVVAVVGAGSIGVAFAVLFADAGFRVRVWDAFPEAFDRASAELAERLDQLAGHGLLSATAAVVAERVSFHPGLAEAVADAELVQECAPEQIELKRELFAAVETAAPAGAILASSSSALVPSTIAEGLDTADRLIVAHPGNPPYLLPVIELVPSPVTSPAVMERAAALYRGAGLRPVLLRREVEGFLFNRLQGAVLREAYALVRDGVATAANIDEVMRSGLGRRWSFMGPFETVDLNTRGGIASHAGKMGPAYERMGAERGQHDPWTPDLVAAVAAERRAALPLEEWERRVQWRDEQLLLLKPRWDAAAGQHNEAPPAPTTPASSTRSTK</sequence>
<dbReference type="PANTHER" id="PTHR48075:SF5">
    <property type="entry name" value="3-HYDROXYBUTYRYL-COA DEHYDROGENASE"/>
    <property type="match status" value="1"/>
</dbReference>
<dbReference type="InterPro" id="IPR008927">
    <property type="entry name" value="6-PGluconate_DH-like_C_sf"/>
</dbReference>
<reference evidence="8" key="1">
    <citation type="submission" date="2020-02" db="EMBL/GenBank/DDBJ databases">
        <authorList>
            <person name="Meier V. D."/>
        </authorList>
    </citation>
    <scope>NUCLEOTIDE SEQUENCE</scope>
    <source>
        <strain evidence="8">AVDCRST_MAG83</strain>
    </source>
</reference>
<dbReference type="SUPFAM" id="SSF48179">
    <property type="entry name" value="6-phosphogluconate dehydrogenase C-terminal domain-like"/>
    <property type="match status" value="1"/>
</dbReference>
<dbReference type="PANTHER" id="PTHR48075">
    <property type="entry name" value="3-HYDROXYACYL-COA DEHYDROGENASE FAMILY PROTEIN"/>
    <property type="match status" value="1"/>
</dbReference>
<dbReference type="InterPro" id="IPR006108">
    <property type="entry name" value="3HC_DH_C"/>
</dbReference>
<evidence type="ECO:0000256" key="1">
    <source>
        <dbReference type="ARBA" id="ARBA00005086"/>
    </source>
</evidence>
<comment type="similarity">
    <text evidence="2">Belongs to the 3-hydroxyacyl-CoA dehydrogenase family.</text>
</comment>
<dbReference type="AlphaFoldDB" id="A0A6J4H858"/>
<keyword evidence="5" id="KW-0472">Membrane</keyword>
<feature type="transmembrane region" description="Helical" evidence="5">
    <location>
        <begin position="6"/>
        <end position="28"/>
    </location>
</feature>
<protein>
    <submittedName>
        <fullName evidence="8">3-hydroxyacyl-CoA dehydrogenase</fullName>
        <ecNumber evidence="8">1.1.1.35</ecNumber>
    </submittedName>
</protein>
<organism evidence="8">
    <name type="scientific">uncultured Arthrobacter sp</name>
    <dbReference type="NCBI Taxonomy" id="114050"/>
    <lineage>
        <taxon>Bacteria</taxon>
        <taxon>Bacillati</taxon>
        <taxon>Actinomycetota</taxon>
        <taxon>Actinomycetes</taxon>
        <taxon>Micrococcales</taxon>
        <taxon>Micrococcaceae</taxon>
        <taxon>Arthrobacter</taxon>
        <taxon>environmental samples</taxon>
    </lineage>
</organism>
<dbReference type="SUPFAM" id="SSF51735">
    <property type="entry name" value="NAD(P)-binding Rossmann-fold domains"/>
    <property type="match status" value="1"/>
</dbReference>
<feature type="compositionally biased region" description="Low complexity" evidence="4">
    <location>
        <begin position="328"/>
        <end position="337"/>
    </location>
</feature>
<dbReference type="Pfam" id="PF00725">
    <property type="entry name" value="3HCDH"/>
    <property type="match status" value="1"/>
</dbReference>
<dbReference type="PROSITE" id="PS00065">
    <property type="entry name" value="D_2_HYDROXYACID_DH_1"/>
    <property type="match status" value="1"/>
</dbReference>
<dbReference type="InterPro" id="IPR036291">
    <property type="entry name" value="NAD(P)-bd_dom_sf"/>
</dbReference>
<gene>
    <name evidence="8" type="ORF">AVDCRST_MAG83-235</name>
</gene>
<proteinExistence type="inferred from homology"/>
<dbReference type="NCBIfam" id="NF004783">
    <property type="entry name" value="PRK06129.1"/>
    <property type="match status" value="1"/>
</dbReference>
<dbReference type="RefSeq" id="WP_294563988.1">
    <property type="nucleotide sequence ID" value="NZ_CADCTE010000020.1"/>
</dbReference>